<evidence type="ECO:0000313" key="5">
    <source>
        <dbReference type="RefSeq" id="XP_022085064.1"/>
    </source>
</evidence>
<dbReference type="OrthoDB" id="10261598at2759"/>
<accession>A0A8B7XW20</accession>
<evidence type="ECO:0000256" key="3">
    <source>
        <dbReference type="SAM" id="SignalP"/>
    </source>
</evidence>
<dbReference type="GeneID" id="110976260"/>
<dbReference type="Proteomes" id="UP000694845">
    <property type="component" value="Unplaced"/>
</dbReference>
<comment type="similarity">
    <text evidence="1">Belongs to the DNase II family.</text>
</comment>
<sequence>MPSSVMTFTFLALTAIMVGTSEAGVGCKGADGYPVDWFVVYKLPQDSASSVQEIKDGYAHMYMDVNNPVLTLSSASLKDTDHAIAYTLEEIYRNQGSDNFAYLMYNDQPPAGEEIQSGLIGHSKGVVAFDDYTGFWLVHSVPKFPIPGSKGYTWPDNARRNGQTLLCVTYPYNQFEKIGQQLKYNYPGVYDSQLPSSLAGDNPSIKDVINGVHVTVAPWNRELSLQSKDGKIFISFNKASKWSLDLYKDWLAHYFKSGLYCETWQNGGRNLNSSCEAGLNVYNVKKVSLKGGSDFKGTKDHSKWAVTTKSGLQWACFGGINRQTSQMYRGGGAVCFEHPDVHKTFYDCVAEYEPCT</sequence>
<dbReference type="PANTHER" id="PTHR10858:SF23">
    <property type="entry name" value="DEOXYRIBONUCLEASE II"/>
    <property type="match status" value="1"/>
</dbReference>
<keyword evidence="3" id="KW-0732">Signal</keyword>
<feature type="signal peptide" evidence="3">
    <location>
        <begin position="1"/>
        <end position="23"/>
    </location>
</feature>
<dbReference type="CDD" id="cd09121">
    <property type="entry name" value="PLDc_DNaseII_2"/>
    <property type="match status" value="1"/>
</dbReference>
<proteinExistence type="inferred from homology"/>
<gene>
    <name evidence="5" type="primary">LOC110976260</name>
</gene>
<evidence type="ECO:0000256" key="2">
    <source>
        <dbReference type="ARBA" id="ARBA00022801"/>
    </source>
</evidence>
<reference evidence="5" key="1">
    <citation type="submission" date="2025-08" db="UniProtKB">
        <authorList>
            <consortium name="RefSeq"/>
        </authorList>
    </citation>
    <scope>IDENTIFICATION</scope>
</reference>
<organism evidence="4 5">
    <name type="scientific">Acanthaster planci</name>
    <name type="common">Crown-of-thorns starfish</name>
    <dbReference type="NCBI Taxonomy" id="133434"/>
    <lineage>
        <taxon>Eukaryota</taxon>
        <taxon>Metazoa</taxon>
        <taxon>Echinodermata</taxon>
        <taxon>Eleutherozoa</taxon>
        <taxon>Asterozoa</taxon>
        <taxon>Asteroidea</taxon>
        <taxon>Valvatacea</taxon>
        <taxon>Valvatida</taxon>
        <taxon>Acanthasteridae</taxon>
        <taxon>Acanthaster</taxon>
    </lineage>
</organism>
<dbReference type="PANTHER" id="PTHR10858">
    <property type="entry name" value="DEOXYRIBONUCLEASE II"/>
    <property type="match status" value="1"/>
</dbReference>
<name>A0A8B7XW20_ACAPL</name>
<protein>
    <submittedName>
        <fullName evidence="5">Plancitoxin-1-like</fullName>
    </submittedName>
</protein>
<dbReference type="OMA" id="WPDSTIW"/>
<dbReference type="KEGG" id="aplc:110976260"/>
<dbReference type="AlphaFoldDB" id="A0A8B7XW20"/>
<keyword evidence="2" id="KW-0378">Hydrolase</keyword>
<dbReference type="GO" id="GO:0006309">
    <property type="term" value="P:apoptotic DNA fragmentation"/>
    <property type="evidence" value="ECO:0007669"/>
    <property type="project" value="TreeGrafter"/>
</dbReference>
<evidence type="ECO:0000313" key="4">
    <source>
        <dbReference type="Proteomes" id="UP000694845"/>
    </source>
</evidence>
<evidence type="ECO:0000256" key="1">
    <source>
        <dbReference type="ARBA" id="ARBA00007527"/>
    </source>
</evidence>
<feature type="chain" id="PRO_5034448501" evidence="3">
    <location>
        <begin position="24"/>
        <end position="356"/>
    </location>
</feature>
<dbReference type="Pfam" id="PF03265">
    <property type="entry name" value="DNase_II"/>
    <property type="match status" value="1"/>
</dbReference>
<dbReference type="InterPro" id="IPR004947">
    <property type="entry name" value="DNase_II"/>
</dbReference>
<dbReference type="CDD" id="cd09120">
    <property type="entry name" value="PLDc_DNaseII_1"/>
    <property type="match status" value="1"/>
</dbReference>
<keyword evidence="4" id="KW-1185">Reference proteome</keyword>
<dbReference type="RefSeq" id="XP_022085064.1">
    <property type="nucleotide sequence ID" value="XM_022229372.1"/>
</dbReference>
<dbReference type="GO" id="GO:0004531">
    <property type="term" value="F:deoxyribonuclease II activity"/>
    <property type="evidence" value="ECO:0007669"/>
    <property type="project" value="InterPro"/>
</dbReference>